<dbReference type="HOGENOM" id="CLU_099695_1_2_1"/>
<evidence type="ECO:0000313" key="6">
    <source>
        <dbReference type="Proteomes" id="UP000030746"/>
    </source>
</evidence>
<dbReference type="InterPro" id="IPR000418">
    <property type="entry name" value="Ets_dom"/>
</dbReference>
<accession>V4BS78</accession>
<dbReference type="InterPro" id="IPR036388">
    <property type="entry name" value="WH-like_DNA-bd_sf"/>
</dbReference>
<dbReference type="OrthoDB" id="5961210at2759"/>
<dbReference type="KEGG" id="lgi:LOTGIDRAFT_121767"/>
<dbReference type="GO" id="GO:0030154">
    <property type="term" value="P:cell differentiation"/>
    <property type="evidence" value="ECO:0007669"/>
    <property type="project" value="TreeGrafter"/>
</dbReference>
<feature type="non-terminal residue" evidence="5">
    <location>
        <position position="1"/>
    </location>
</feature>
<feature type="domain" description="ETS" evidence="4">
    <location>
        <begin position="5"/>
        <end position="80"/>
    </location>
</feature>
<protein>
    <recommendedName>
        <fullName evidence="4">ETS domain-containing protein</fullName>
    </recommendedName>
</protein>
<dbReference type="InterPro" id="IPR046328">
    <property type="entry name" value="ETS_fam"/>
</dbReference>
<dbReference type="PANTHER" id="PTHR11849:SF190">
    <property type="entry name" value="ETS-DOMAIN PROTEIN"/>
    <property type="match status" value="1"/>
</dbReference>
<evidence type="ECO:0000256" key="2">
    <source>
        <dbReference type="ARBA" id="ARBA00023125"/>
    </source>
</evidence>
<dbReference type="Proteomes" id="UP000030746">
    <property type="component" value="Unassembled WGS sequence"/>
</dbReference>
<proteinExistence type="inferred from homology"/>
<comment type="subcellular location">
    <subcellularLocation>
        <location evidence="3">Nucleus</location>
    </subcellularLocation>
</comment>
<dbReference type="InterPro" id="IPR036390">
    <property type="entry name" value="WH_DNA-bd_sf"/>
</dbReference>
<dbReference type="OMA" id="VETKSTH"/>
<dbReference type="Pfam" id="PF00178">
    <property type="entry name" value="Ets"/>
    <property type="match status" value="1"/>
</dbReference>
<comment type="similarity">
    <text evidence="1 3">Belongs to the ETS family.</text>
</comment>
<dbReference type="RefSeq" id="XP_009057441.1">
    <property type="nucleotide sequence ID" value="XM_009059193.1"/>
</dbReference>
<dbReference type="GO" id="GO:0000981">
    <property type="term" value="F:DNA-binding transcription factor activity, RNA polymerase II-specific"/>
    <property type="evidence" value="ECO:0007669"/>
    <property type="project" value="TreeGrafter"/>
</dbReference>
<name>V4BS78_LOTGI</name>
<evidence type="ECO:0000259" key="4">
    <source>
        <dbReference type="PROSITE" id="PS50061"/>
    </source>
</evidence>
<keyword evidence="3" id="KW-0539">Nucleus</keyword>
<dbReference type="CTD" id="20232013"/>
<dbReference type="PRINTS" id="PR00454">
    <property type="entry name" value="ETSDOMAIN"/>
</dbReference>
<evidence type="ECO:0000256" key="3">
    <source>
        <dbReference type="RuleBase" id="RU004019"/>
    </source>
</evidence>
<sequence>GSKGNHLWEFVRDLLKDSSVNPSYLKWEDKSTGVFRFVNSEAIARLWGKKKNNKQMTYEKLSRAMRLSFMYFFIGLEDGKFPKKLCFKFGPKAHGWQE</sequence>
<keyword evidence="6" id="KW-1185">Reference proteome</keyword>
<dbReference type="GO" id="GO:0043565">
    <property type="term" value="F:sequence-specific DNA binding"/>
    <property type="evidence" value="ECO:0007669"/>
    <property type="project" value="InterPro"/>
</dbReference>
<dbReference type="SMART" id="SM00413">
    <property type="entry name" value="ETS"/>
    <property type="match status" value="1"/>
</dbReference>
<dbReference type="PROSITE" id="PS50061">
    <property type="entry name" value="ETS_DOMAIN_3"/>
    <property type="match status" value="1"/>
</dbReference>
<evidence type="ECO:0000313" key="5">
    <source>
        <dbReference type="EMBL" id="ESO91769.1"/>
    </source>
</evidence>
<dbReference type="SUPFAM" id="SSF46785">
    <property type="entry name" value="Winged helix' DNA-binding domain"/>
    <property type="match status" value="1"/>
</dbReference>
<dbReference type="AlphaFoldDB" id="V4BS78"/>
<dbReference type="GO" id="GO:0005634">
    <property type="term" value="C:nucleus"/>
    <property type="evidence" value="ECO:0007669"/>
    <property type="project" value="UniProtKB-SubCell"/>
</dbReference>
<keyword evidence="2 3" id="KW-0238">DNA-binding</keyword>
<evidence type="ECO:0000256" key="1">
    <source>
        <dbReference type="ARBA" id="ARBA00005562"/>
    </source>
</evidence>
<dbReference type="GeneID" id="20232013"/>
<dbReference type="EMBL" id="KB202199">
    <property type="protein sequence ID" value="ESO91769.1"/>
    <property type="molecule type" value="Genomic_DNA"/>
</dbReference>
<dbReference type="Gene3D" id="1.10.10.10">
    <property type="entry name" value="Winged helix-like DNA-binding domain superfamily/Winged helix DNA-binding domain"/>
    <property type="match status" value="1"/>
</dbReference>
<organism evidence="5 6">
    <name type="scientific">Lottia gigantea</name>
    <name type="common">Giant owl limpet</name>
    <dbReference type="NCBI Taxonomy" id="225164"/>
    <lineage>
        <taxon>Eukaryota</taxon>
        <taxon>Metazoa</taxon>
        <taxon>Spiralia</taxon>
        <taxon>Lophotrochozoa</taxon>
        <taxon>Mollusca</taxon>
        <taxon>Gastropoda</taxon>
        <taxon>Patellogastropoda</taxon>
        <taxon>Lottioidea</taxon>
        <taxon>Lottiidae</taxon>
        <taxon>Lottia</taxon>
    </lineage>
</organism>
<reference evidence="5 6" key="1">
    <citation type="journal article" date="2013" name="Nature">
        <title>Insights into bilaterian evolution from three spiralian genomes.</title>
        <authorList>
            <person name="Simakov O."/>
            <person name="Marletaz F."/>
            <person name="Cho S.J."/>
            <person name="Edsinger-Gonzales E."/>
            <person name="Havlak P."/>
            <person name="Hellsten U."/>
            <person name="Kuo D.H."/>
            <person name="Larsson T."/>
            <person name="Lv J."/>
            <person name="Arendt D."/>
            <person name="Savage R."/>
            <person name="Osoegawa K."/>
            <person name="de Jong P."/>
            <person name="Grimwood J."/>
            <person name="Chapman J.A."/>
            <person name="Shapiro H."/>
            <person name="Aerts A."/>
            <person name="Otillar R.P."/>
            <person name="Terry A.Y."/>
            <person name="Boore J.L."/>
            <person name="Grigoriev I.V."/>
            <person name="Lindberg D.R."/>
            <person name="Seaver E.C."/>
            <person name="Weisblat D.A."/>
            <person name="Putnam N.H."/>
            <person name="Rokhsar D.S."/>
        </authorList>
    </citation>
    <scope>NUCLEOTIDE SEQUENCE [LARGE SCALE GENOMIC DNA]</scope>
</reference>
<gene>
    <name evidence="5" type="ORF">LOTGIDRAFT_121767</name>
</gene>
<dbReference type="PANTHER" id="PTHR11849">
    <property type="entry name" value="ETS"/>
    <property type="match status" value="1"/>
</dbReference>
<dbReference type="STRING" id="225164.V4BS78"/>